<gene>
    <name evidence="1" type="ORF">H5410_028540</name>
</gene>
<name>A0A9J5Z540_SOLCO</name>
<keyword evidence="2" id="KW-1185">Reference proteome</keyword>
<protein>
    <submittedName>
        <fullName evidence="1">Uncharacterized protein</fullName>
    </submittedName>
</protein>
<organism evidence="1 2">
    <name type="scientific">Solanum commersonii</name>
    <name type="common">Commerson's wild potato</name>
    <name type="synonym">Commerson's nightshade</name>
    <dbReference type="NCBI Taxonomy" id="4109"/>
    <lineage>
        <taxon>Eukaryota</taxon>
        <taxon>Viridiplantae</taxon>
        <taxon>Streptophyta</taxon>
        <taxon>Embryophyta</taxon>
        <taxon>Tracheophyta</taxon>
        <taxon>Spermatophyta</taxon>
        <taxon>Magnoliopsida</taxon>
        <taxon>eudicotyledons</taxon>
        <taxon>Gunneridae</taxon>
        <taxon>Pentapetalae</taxon>
        <taxon>asterids</taxon>
        <taxon>lamiids</taxon>
        <taxon>Solanales</taxon>
        <taxon>Solanaceae</taxon>
        <taxon>Solanoideae</taxon>
        <taxon>Solaneae</taxon>
        <taxon>Solanum</taxon>
    </lineage>
</organism>
<dbReference type="AlphaFoldDB" id="A0A9J5Z540"/>
<reference evidence="1 2" key="1">
    <citation type="submission" date="2020-09" db="EMBL/GenBank/DDBJ databases">
        <title>De no assembly of potato wild relative species, Solanum commersonii.</title>
        <authorList>
            <person name="Cho K."/>
        </authorList>
    </citation>
    <scope>NUCLEOTIDE SEQUENCE [LARGE SCALE GENOMIC DNA]</scope>
    <source>
        <strain evidence="1">LZ3.2</strain>
        <tissue evidence="1">Leaf</tissue>
    </source>
</reference>
<dbReference type="Proteomes" id="UP000824120">
    <property type="component" value="Chromosome 5"/>
</dbReference>
<dbReference type="OrthoDB" id="10254444at2759"/>
<evidence type="ECO:0000313" key="1">
    <source>
        <dbReference type="EMBL" id="KAG5607048.1"/>
    </source>
</evidence>
<sequence>MAAKKRSSRISSSSSQLKPPIRSIQPFIARLSKISDESPSLAHHHLLHSPYVYQRGLVKVDSTYREVIDENLNVSENISQRHFGNPVLAYITPWNSKGYDVAKKFSSKITHLSPVWYELKKFYLELSWRRFLWTCLRRRSLEKAINLIIMECKEMEYDGIVLESWSRWVAYGIF</sequence>
<dbReference type="GO" id="GO:0012505">
    <property type="term" value="C:endomembrane system"/>
    <property type="evidence" value="ECO:0007669"/>
    <property type="project" value="TreeGrafter"/>
</dbReference>
<dbReference type="PANTHER" id="PTHR46066">
    <property type="entry name" value="CHITINASE DOMAIN-CONTAINING PROTEIN 1 FAMILY MEMBER"/>
    <property type="match status" value="1"/>
</dbReference>
<dbReference type="GO" id="GO:0070492">
    <property type="term" value="F:oligosaccharide binding"/>
    <property type="evidence" value="ECO:0007669"/>
    <property type="project" value="TreeGrafter"/>
</dbReference>
<dbReference type="Gene3D" id="3.20.20.80">
    <property type="entry name" value="Glycosidases"/>
    <property type="match status" value="1"/>
</dbReference>
<evidence type="ECO:0000313" key="2">
    <source>
        <dbReference type="Proteomes" id="UP000824120"/>
    </source>
</evidence>
<dbReference type="EMBL" id="JACXVP010000005">
    <property type="protein sequence ID" value="KAG5607048.1"/>
    <property type="molecule type" value="Genomic_DNA"/>
</dbReference>
<feature type="non-terminal residue" evidence="1">
    <location>
        <position position="174"/>
    </location>
</feature>
<comment type="caution">
    <text evidence="1">The sequence shown here is derived from an EMBL/GenBank/DDBJ whole genome shotgun (WGS) entry which is preliminary data.</text>
</comment>
<dbReference type="PANTHER" id="PTHR46066:SF2">
    <property type="entry name" value="CHITINASE DOMAIN-CONTAINING PROTEIN 1"/>
    <property type="match status" value="1"/>
</dbReference>
<accession>A0A9J5Z540</accession>
<proteinExistence type="predicted"/>